<dbReference type="AlphaFoldDB" id="A0A5J4VBY7"/>
<accession>A0A5J4VBY7</accession>
<reference evidence="1 2" key="1">
    <citation type="submission" date="2019-03" db="EMBL/GenBank/DDBJ databases">
        <title>Single cell metagenomics reveals metabolic interactions within the superorganism composed of flagellate Streblomastix strix and complex community of Bacteroidetes bacteria on its surface.</title>
        <authorList>
            <person name="Treitli S.C."/>
            <person name="Kolisko M."/>
            <person name="Husnik F."/>
            <person name="Keeling P."/>
            <person name="Hampl V."/>
        </authorList>
    </citation>
    <scope>NUCLEOTIDE SEQUENCE [LARGE SCALE GENOMIC DNA]</scope>
    <source>
        <strain evidence="1">ST1C</strain>
    </source>
</reference>
<gene>
    <name evidence="1" type="ORF">EZS28_024589</name>
</gene>
<proteinExistence type="predicted"/>
<dbReference type="Proteomes" id="UP000324800">
    <property type="component" value="Unassembled WGS sequence"/>
</dbReference>
<name>A0A5J4VBY7_9EUKA</name>
<evidence type="ECO:0000313" key="1">
    <source>
        <dbReference type="EMBL" id="KAA6379884.1"/>
    </source>
</evidence>
<evidence type="ECO:0000313" key="2">
    <source>
        <dbReference type="Proteomes" id="UP000324800"/>
    </source>
</evidence>
<sequence>MLTQLNNQKLVLVIDLEANNWDSNRHRQRGFIRTYQNIKSELNEKIATETTQSQLGNRQAGMLSVYDTFLKQ</sequence>
<dbReference type="EMBL" id="SNRW01008214">
    <property type="protein sequence ID" value="KAA6379884.1"/>
    <property type="molecule type" value="Genomic_DNA"/>
</dbReference>
<comment type="caution">
    <text evidence="1">The sequence shown here is derived from an EMBL/GenBank/DDBJ whole genome shotgun (WGS) entry which is preliminary data.</text>
</comment>
<protein>
    <submittedName>
        <fullName evidence="1">Uncharacterized protein</fullName>
    </submittedName>
</protein>
<organism evidence="1 2">
    <name type="scientific">Streblomastix strix</name>
    <dbReference type="NCBI Taxonomy" id="222440"/>
    <lineage>
        <taxon>Eukaryota</taxon>
        <taxon>Metamonada</taxon>
        <taxon>Preaxostyla</taxon>
        <taxon>Oxymonadida</taxon>
        <taxon>Streblomastigidae</taxon>
        <taxon>Streblomastix</taxon>
    </lineage>
</organism>